<protein>
    <submittedName>
        <fullName evidence="3">Shikimate kinase-related protein</fullName>
    </submittedName>
</protein>
<dbReference type="GO" id="GO:0005829">
    <property type="term" value="C:cytosol"/>
    <property type="evidence" value="ECO:0007669"/>
    <property type="project" value="TreeGrafter"/>
</dbReference>
<dbReference type="PANTHER" id="PTHR21087">
    <property type="entry name" value="SHIKIMATE KINASE"/>
    <property type="match status" value="1"/>
</dbReference>
<keyword evidence="3" id="KW-0808">Transferase</keyword>
<evidence type="ECO:0000313" key="4">
    <source>
        <dbReference type="Proteomes" id="UP000247498"/>
    </source>
</evidence>
<dbReference type="EMBL" id="BDRX01000007">
    <property type="protein sequence ID" value="GBF88969.1"/>
    <property type="molecule type" value="Genomic_DNA"/>
</dbReference>
<proteinExistence type="inferred from homology"/>
<dbReference type="OrthoDB" id="515366at2759"/>
<feature type="region of interest" description="Disordered" evidence="2">
    <location>
        <begin position="254"/>
        <end position="287"/>
    </location>
</feature>
<accession>A0A2V0NNY8</accession>
<gene>
    <name evidence="3" type="ORF">Rsub_01468</name>
</gene>
<dbReference type="Proteomes" id="UP000247498">
    <property type="component" value="Unassembled WGS sequence"/>
</dbReference>
<feature type="compositionally biased region" description="Gly residues" evidence="2">
    <location>
        <begin position="264"/>
        <end position="274"/>
    </location>
</feature>
<dbReference type="AlphaFoldDB" id="A0A2V0NNY8"/>
<reference evidence="3 4" key="1">
    <citation type="journal article" date="2018" name="Sci. Rep.">
        <title>Raphidocelis subcapitata (=Pseudokirchneriella subcapitata) provides an insight into genome evolution and environmental adaptations in the Sphaeropleales.</title>
        <authorList>
            <person name="Suzuki S."/>
            <person name="Yamaguchi H."/>
            <person name="Nakajima N."/>
            <person name="Kawachi M."/>
        </authorList>
    </citation>
    <scope>NUCLEOTIDE SEQUENCE [LARGE SCALE GENOMIC DNA]</scope>
    <source>
        <strain evidence="3 4">NIES-35</strain>
    </source>
</reference>
<dbReference type="InterPro" id="IPR027417">
    <property type="entry name" value="P-loop_NTPase"/>
</dbReference>
<evidence type="ECO:0000256" key="1">
    <source>
        <dbReference type="ARBA" id="ARBA00006997"/>
    </source>
</evidence>
<evidence type="ECO:0000256" key="2">
    <source>
        <dbReference type="SAM" id="MobiDB-lite"/>
    </source>
</evidence>
<comment type="caution">
    <text evidence="3">The sequence shown here is derived from an EMBL/GenBank/DDBJ whole genome shotgun (WGS) entry which is preliminary data.</text>
</comment>
<dbReference type="InParanoid" id="A0A2V0NNY8"/>
<dbReference type="Gene3D" id="3.40.50.300">
    <property type="entry name" value="P-loop containing nucleotide triphosphate hydrolases"/>
    <property type="match status" value="1"/>
</dbReference>
<name>A0A2V0NNY8_9CHLO</name>
<dbReference type="GO" id="GO:0004765">
    <property type="term" value="F:shikimate kinase activity"/>
    <property type="evidence" value="ECO:0007669"/>
    <property type="project" value="TreeGrafter"/>
</dbReference>
<keyword evidence="3" id="KW-0418">Kinase</keyword>
<organism evidence="3 4">
    <name type="scientific">Raphidocelis subcapitata</name>
    <dbReference type="NCBI Taxonomy" id="307507"/>
    <lineage>
        <taxon>Eukaryota</taxon>
        <taxon>Viridiplantae</taxon>
        <taxon>Chlorophyta</taxon>
        <taxon>core chlorophytes</taxon>
        <taxon>Chlorophyceae</taxon>
        <taxon>CS clade</taxon>
        <taxon>Sphaeropleales</taxon>
        <taxon>Selenastraceae</taxon>
        <taxon>Raphidocelis</taxon>
    </lineage>
</organism>
<sequence length="287" mass="28529">MRGGAGAVAARPPAAAAAAAAAAGPRRRAARTAIAAAAADPPAANDAAADPAAAAAAAAGDDGAAAAAAQPGAAAAAGAAAPGSSGKTSANFLLSDSLFNISIAIVGDDAALNWAVAQALAKRIGWFPVSTSKVLCGMHKASTMQELLEREGREAVAAHEAGMLRGMRDQRRCCVATLGDGASTLPAVYDSLHASLIIWLDKAKQVVGALVKGMLDLLKQDPTLPTRKLLYAEMGYRGDWPELKPPNWNPVLDRMGAAPEVPAGRGGEGGGGGEGEGEGKAQEGAAV</sequence>
<comment type="similarity">
    <text evidence="1">Belongs to the shikimate kinase family.</text>
</comment>
<evidence type="ECO:0000313" key="3">
    <source>
        <dbReference type="EMBL" id="GBF88969.1"/>
    </source>
</evidence>
<dbReference type="PANTHER" id="PTHR21087:SF16">
    <property type="entry name" value="SHIKIMATE KINASE 1, CHLOROPLASTIC"/>
    <property type="match status" value="1"/>
</dbReference>
<keyword evidence="4" id="KW-1185">Reference proteome</keyword>